<proteinExistence type="predicted"/>
<sequence length="114" mass="12880">LLTIIIIFSFLSINSISTYRWSQIATELESPCVLIFTFLFLFSSLLFLHHHLYPSPSSLSNGIPSSSRTAYLSSSSSPHLHSLHSIQSQSIHQQFVLCISLHHNKYLASMSRET</sequence>
<keyword evidence="2" id="KW-1185">Reference proteome</keyword>
<dbReference type="Proteomes" id="UP001432027">
    <property type="component" value="Unassembled WGS sequence"/>
</dbReference>
<organism evidence="1 2">
    <name type="scientific">Pristionchus entomophagus</name>
    <dbReference type="NCBI Taxonomy" id="358040"/>
    <lineage>
        <taxon>Eukaryota</taxon>
        <taxon>Metazoa</taxon>
        <taxon>Ecdysozoa</taxon>
        <taxon>Nematoda</taxon>
        <taxon>Chromadorea</taxon>
        <taxon>Rhabditida</taxon>
        <taxon>Rhabditina</taxon>
        <taxon>Diplogasteromorpha</taxon>
        <taxon>Diplogasteroidea</taxon>
        <taxon>Neodiplogasteridae</taxon>
        <taxon>Pristionchus</taxon>
    </lineage>
</organism>
<gene>
    <name evidence="1" type="ORF">PENTCL1PPCAC_22344</name>
</gene>
<evidence type="ECO:0000313" key="2">
    <source>
        <dbReference type="Proteomes" id="UP001432027"/>
    </source>
</evidence>
<reference evidence="1" key="1">
    <citation type="submission" date="2023-10" db="EMBL/GenBank/DDBJ databases">
        <title>Genome assembly of Pristionchus species.</title>
        <authorList>
            <person name="Yoshida K."/>
            <person name="Sommer R.J."/>
        </authorList>
    </citation>
    <scope>NUCLEOTIDE SEQUENCE</scope>
    <source>
        <strain evidence="1">RS0144</strain>
    </source>
</reference>
<evidence type="ECO:0000313" key="1">
    <source>
        <dbReference type="EMBL" id="GMT00170.1"/>
    </source>
</evidence>
<protein>
    <submittedName>
        <fullName evidence="1">Uncharacterized protein</fullName>
    </submittedName>
</protein>
<dbReference type="AlphaFoldDB" id="A0AAV5U037"/>
<accession>A0AAV5U037</accession>
<dbReference type="EMBL" id="BTSX01000005">
    <property type="protein sequence ID" value="GMT00170.1"/>
    <property type="molecule type" value="Genomic_DNA"/>
</dbReference>
<feature type="non-terminal residue" evidence="1">
    <location>
        <position position="114"/>
    </location>
</feature>
<comment type="caution">
    <text evidence="1">The sequence shown here is derived from an EMBL/GenBank/DDBJ whole genome shotgun (WGS) entry which is preliminary data.</text>
</comment>
<name>A0AAV5U037_9BILA</name>
<feature type="non-terminal residue" evidence="1">
    <location>
        <position position="1"/>
    </location>
</feature>